<feature type="transmembrane region" description="Helical" evidence="2">
    <location>
        <begin position="58"/>
        <end position="84"/>
    </location>
</feature>
<comment type="caution">
    <text evidence="3">The sequence shown here is derived from an EMBL/GenBank/DDBJ whole genome shotgun (WGS) entry which is preliminary data.</text>
</comment>
<dbReference type="EMBL" id="JAEHOC010000011">
    <property type="protein sequence ID" value="KAG2437380.1"/>
    <property type="molecule type" value="Genomic_DNA"/>
</dbReference>
<feature type="region of interest" description="Disordered" evidence="1">
    <location>
        <begin position="1"/>
        <end position="52"/>
    </location>
</feature>
<reference evidence="3" key="1">
    <citation type="journal article" date="2020" name="bioRxiv">
        <title>Comparative genomics of Chlamydomonas.</title>
        <authorList>
            <person name="Craig R.J."/>
            <person name="Hasan A.R."/>
            <person name="Ness R.W."/>
            <person name="Keightley P.D."/>
        </authorList>
    </citation>
    <scope>NUCLEOTIDE SEQUENCE</scope>
    <source>
        <strain evidence="3">SAG 7.73</strain>
    </source>
</reference>
<protein>
    <recommendedName>
        <fullName evidence="5">Triple QxxK/R motif-containing protein</fullName>
    </recommendedName>
</protein>
<keyword evidence="4" id="KW-1185">Reference proteome</keyword>
<gene>
    <name evidence="3" type="ORF">HXX76_006032</name>
</gene>
<keyword evidence="2" id="KW-1133">Transmembrane helix</keyword>
<keyword evidence="2" id="KW-0472">Membrane</keyword>
<organism evidence="3 4">
    <name type="scientific">Chlamydomonas incerta</name>
    <dbReference type="NCBI Taxonomy" id="51695"/>
    <lineage>
        <taxon>Eukaryota</taxon>
        <taxon>Viridiplantae</taxon>
        <taxon>Chlorophyta</taxon>
        <taxon>core chlorophytes</taxon>
        <taxon>Chlorophyceae</taxon>
        <taxon>CS clade</taxon>
        <taxon>Chlamydomonadales</taxon>
        <taxon>Chlamydomonadaceae</taxon>
        <taxon>Chlamydomonas</taxon>
    </lineage>
</organism>
<keyword evidence="2" id="KW-0812">Transmembrane</keyword>
<dbReference type="AlphaFoldDB" id="A0A835W2Y7"/>
<accession>A0A835W2Y7</accession>
<evidence type="ECO:0008006" key="5">
    <source>
        <dbReference type="Google" id="ProtNLM"/>
    </source>
</evidence>
<name>A0A835W2Y7_CHLIN</name>
<evidence type="ECO:0000313" key="3">
    <source>
        <dbReference type="EMBL" id="KAG2437380.1"/>
    </source>
</evidence>
<feature type="compositionally biased region" description="Basic and acidic residues" evidence="1">
    <location>
        <begin position="20"/>
        <end position="40"/>
    </location>
</feature>
<dbReference type="Proteomes" id="UP000650467">
    <property type="component" value="Unassembled WGS sequence"/>
</dbReference>
<evidence type="ECO:0000256" key="1">
    <source>
        <dbReference type="SAM" id="MobiDB-lite"/>
    </source>
</evidence>
<evidence type="ECO:0000313" key="4">
    <source>
        <dbReference type="Proteomes" id="UP000650467"/>
    </source>
</evidence>
<dbReference type="OrthoDB" id="10283113at2759"/>
<evidence type="ECO:0000256" key="2">
    <source>
        <dbReference type="SAM" id="Phobius"/>
    </source>
</evidence>
<proteinExistence type="predicted"/>
<sequence length="91" mass="9926">MAVTGKGNKDQVTRGTSASADRKVKGDREKFETYKGEKRVASQARKAPRKQKSLAEDFPLGATGLYLSLLAFIAFVSAALYWVVVLSYPAN</sequence>